<dbReference type="InterPro" id="IPR037401">
    <property type="entry name" value="SnoaL-like"/>
</dbReference>
<evidence type="ECO:0000313" key="3">
    <source>
        <dbReference type="Proteomes" id="UP001333818"/>
    </source>
</evidence>
<dbReference type="InterPro" id="IPR032710">
    <property type="entry name" value="NTF2-like_dom_sf"/>
</dbReference>
<name>A0AAW9Q4U4_9CYAN</name>
<evidence type="ECO:0000259" key="1">
    <source>
        <dbReference type="Pfam" id="PF12680"/>
    </source>
</evidence>
<dbReference type="EMBL" id="JAZBJZ010000116">
    <property type="protein sequence ID" value="MEE3719179.1"/>
    <property type="molecule type" value="Genomic_DNA"/>
</dbReference>
<accession>A0AAW9Q4U4</accession>
<gene>
    <name evidence="2" type="ORF">V2H45_20750</name>
</gene>
<dbReference type="AlphaFoldDB" id="A0AAW9Q4U4"/>
<evidence type="ECO:0000313" key="2">
    <source>
        <dbReference type="EMBL" id="MEE3719179.1"/>
    </source>
</evidence>
<sequence length="119" mass="13388">MLTEEIALQTTHDWIEAWNAHDLDRIMSHYAEGVEFTSPFIVKLLGDRTGTVKGIPELRAYFAKGLAAYPQLKFELIQILLGVDSFIIYYRSVNDLIAAEQFFVNPAGAIVKVAAHYSI</sequence>
<dbReference type="SUPFAM" id="SSF54427">
    <property type="entry name" value="NTF2-like"/>
    <property type="match status" value="1"/>
</dbReference>
<reference evidence="2" key="1">
    <citation type="submission" date="2024-01" db="EMBL/GenBank/DDBJ databases">
        <title>Bank of Algae and Cyanobacteria of the Azores (BACA) strain genomes.</title>
        <authorList>
            <person name="Luz R."/>
            <person name="Cordeiro R."/>
            <person name="Fonseca A."/>
            <person name="Goncalves V."/>
        </authorList>
    </citation>
    <scope>NUCLEOTIDE SEQUENCE</scope>
    <source>
        <strain evidence="2">BACA0141</strain>
    </source>
</reference>
<dbReference type="Gene3D" id="3.10.450.50">
    <property type="match status" value="1"/>
</dbReference>
<dbReference type="RefSeq" id="WP_330485615.1">
    <property type="nucleotide sequence ID" value="NZ_JAZBJZ010000116.1"/>
</dbReference>
<dbReference type="Proteomes" id="UP001333818">
    <property type="component" value="Unassembled WGS sequence"/>
</dbReference>
<feature type="domain" description="SnoaL-like" evidence="1">
    <location>
        <begin position="13"/>
        <end position="82"/>
    </location>
</feature>
<keyword evidence="3" id="KW-1185">Reference proteome</keyword>
<comment type="caution">
    <text evidence="2">The sequence shown here is derived from an EMBL/GenBank/DDBJ whole genome shotgun (WGS) entry which is preliminary data.</text>
</comment>
<protein>
    <submittedName>
        <fullName evidence="2">Nuclear transport factor 2 family protein</fullName>
    </submittedName>
</protein>
<organism evidence="2 3">
    <name type="scientific">Tumidithrix elongata BACA0141</name>
    <dbReference type="NCBI Taxonomy" id="2716417"/>
    <lineage>
        <taxon>Bacteria</taxon>
        <taxon>Bacillati</taxon>
        <taxon>Cyanobacteriota</taxon>
        <taxon>Cyanophyceae</taxon>
        <taxon>Pseudanabaenales</taxon>
        <taxon>Pseudanabaenaceae</taxon>
        <taxon>Tumidithrix</taxon>
        <taxon>Tumidithrix elongata</taxon>
    </lineage>
</organism>
<proteinExistence type="predicted"/>
<dbReference type="Pfam" id="PF12680">
    <property type="entry name" value="SnoaL_2"/>
    <property type="match status" value="1"/>
</dbReference>